<dbReference type="RefSeq" id="WP_017338125.1">
    <property type="nucleotide sequence ID" value="NZ_CP010945.1"/>
</dbReference>
<accession>A0A0K1QRF2</accession>
<name>A0A0K1QRF2_PSEFL</name>
<dbReference type="Proteomes" id="UP000017175">
    <property type="component" value="Chromosome"/>
</dbReference>
<proteinExistence type="predicted"/>
<evidence type="ECO:0000313" key="2">
    <source>
        <dbReference type="Proteomes" id="UP000017175"/>
    </source>
</evidence>
<gene>
    <name evidence="1" type="ORF">B723_18480</name>
</gene>
<dbReference type="OrthoDB" id="6851594at2"/>
<protein>
    <submittedName>
        <fullName evidence="1">Uncharacterized protein</fullName>
    </submittedName>
</protein>
<dbReference type="EMBL" id="CP010945">
    <property type="protein sequence ID" value="AKV08283.1"/>
    <property type="molecule type" value="Genomic_DNA"/>
</dbReference>
<evidence type="ECO:0000313" key="1">
    <source>
        <dbReference type="EMBL" id="AKV08283.1"/>
    </source>
</evidence>
<dbReference type="AlphaFoldDB" id="A0A0K1QRF2"/>
<reference evidence="1 2" key="1">
    <citation type="journal article" date="2012" name="J. Bacteriol.">
        <title>Draft genome sequence of the cyanide-utilizing bacterium Pseudomonas fluorescens strain NCIMB 11764.</title>
        <authorList>
            <person name="Vilo C.A."/>
            <person name="Benedik M.J."/>
            <person name="Kunz D.A."/>
            <person name="Dong Q."/>
        </authorList>
    </citation>
    <scope>NUCLEOTIDE SEQUENCE [LARGE SCALE GENOMIC DNA]</scope>
    <source>
        <strain evidence="1 2">NCIMB 11764</strain>
    </source>
</reference>
<organism evidence="1 2">
    <name type="scientific">Pseudomonas fluorescens NCIMB 11764</name>
    <dbReference type="NCBI Taxonomy" id="1221522"/>
    <lineage>
        <taxon>Bacteria</taxon>
        <taxon>Pseudomonadati</taxon>
        <taxon>Pseudomonadota</taxon>
        <taxon>Gammaproteobacteria</taxon>
        <taxon>Pseudomonadales</taxon>
        <taxon>Pseudomonadaceae</taxon>
        <taxon>Pseudomonas</taxon>
    </lineage>
</organism>
<sequence>MNIFSRIKTFLKQEPEEQFVGYSVPELKSVFAKASLPRNSFLLPPGTNSAQAYYNDNYFHPFFTELSDLERLAYYARFEATDEWIKALDLMYDVE</sequence>